<dbReference type="InterPro" id="IPR019223">
    <property type="entry name" value="DUF2147"/>
</dbReference>
<dbReference type="RefSeq" id="WP_024903136.1">
    <property type="nucleotide sequence ID" value="NZ_LAQU01000011.1"/>
</dbReference>
<comment type="caution">
    <text evidence="3">The sequence shown here is derived from an EMBL/GenBank/DDBJ whole genome shotgun (WGS) entry which is preliminary data.</text>
</comment>
<evidence type="ECO:0000259" key="2">
    <source>
        <dbReference type="Pfam" id="PF09917"/>
    </source>
</evidence>
<feature type="signal peptide" evidence="1">
    <location>
        <begin position="1"/>
        <end position="20"/>
    </location>
</feature>
<dbReference type="PATRIC" id="fig|28092.6.peg.2856"/>
<evidence type="ECO:0000313" key="3">
    <source>
        <dbReference type="EMBL" id="KKB63260.1"/>
    </source>
</evidence>
<feature type="chain" id="PRO_5002491007" description="DUF2147 domain-containing protein" evidence="1">
    <location>
        <begin position="21"/>
        <end position="139"/>
    </location>
</feature>
<gene>
    <name evidence="3" type="ORF">WM40_12150</name>
</gene>
<proteinExistence type="predicted"/>
<dbReference type="EMBL" id="LAQU01000011">
    <property type="protein sequence ID" value="KKB63260.1"/>
    <property type="molecule type" value="Genomic_DNA"/>
</dbReference>
<evidence type="ECO:0000313" key="4">
    <source>
        <dbReference type="Proteomes" id="UP000033618"/>
    </source>
</evidence>
<dbReference type="AlphaFoldDB" id="A0A0F5K011"/>
<protein>
    <recommendedName>
        <fullName evidence="2">DUF2147 domain-containing protein</fullName>
    </recommendedName>
</protein>
<dbReference type="OrthoDB" id="9130527at2"/>
<sequence length="139" mass="15140">MMRSMVFLMCSLAALQSAVAATASDVTGLWRSADGQAIIEFKACPDAPSAICGTLVWETTADKADTSCGVHIAKLKSFDGEAWRDGWVYDPRNNKYYKGVVRTNEKGLLIRAYIGTEMLGETEQLTREASLPTAPVCKK</sequence>
<name>A0A0F5K011_9BURK</name>
<reference evidence="3 4" key="1">
    <citation type="submission" date="2015-03" db="EMBL/GenBank/DDBJ databases">
        <title>Draft Genome Sequence of Burkholderia andropogonis type strain ICMP2807, isolated from Sorghum bicolor.</title>
        <authorList>
            <person name="Lopes-Santos L."/>
            <person name="Castro D.B."/>
            <person name="Ottoboni L.M."/>
            <person name="Park D."/>
            <person name="Weirc B.S."/>
            <person name="Destefano S.A."/>
        </authorList>
    </citation>
    <scope>NUCLEOTIDE SEQUENCE [LARGE SCALE GENOMIC DNA]</scope>
    <source>
        <strain evidence="3 4">ICMP2807</strain>
    </source>
</reference>
<organism evidence="3 4">
    <name type="scientific">Robbsia andropogonis</name>
    <dbReference type="NCBI Taxonomy" id="28092"/>
    <lineage>
        <taxon>Bacteria</taxon>
        <taxon>Pseudomonadati</taxon>
        <taxon>Pseudomonadota</taxon>
        <taxon>Betaproteobacteria</taxon>
        <taxon>Burkholderiales</taxon>
        <taxon>Burkholderiaceae</taxon>
        <taxon>Robbsia</taxon>
    </lineage>
</organism>
<dbReference type="Pfam" id="PF09917">
    <property type="entry name" value="DUF2147"/>
    <property type="match status" value="1"/>
</dbReference>
<dbReference type="STRING" id="28092.WM40_12150"/>
<accession>A0A0F5K011</accession>
<keyword evidence="1" id="KW-0732">Signal</keyword>
<dbReference type="Gene3D" id="2.40.128.520">
    <property type="match status" value="1"/>
</dbReference>
<keyword evidence="4" id="KW-1185">Reference proteome</keyword>
<feature type="domain" description="DUF2147" evidence="2">
    <location>
        <begin position="28"/>
        <end position="127"/>
    </location>
</feature>
<dbReference type="Proteomes" id="UP000033618">
    <property type="component" value="Unassembled WGS sequence"/>
</dbReference>
<evidence type="ECO:0000256" key="1">
    <source>
        <dbReference type="SAM" id="SignalP"/>
    </source>
</evidence>